<evidence type="ECO:0000313" key="4">
    <source>
        <dbReference type="EMBL" id="RSH94942.1"/>
    </source>
</evidence>
<name>A0A427YV31_9TREE</name>
<protein>
    <recommendedName>
        <fullName evidence="3">Amidase domain-containing protein</fullName>
    </recommendedName>
</protein>
<dbReference type="SUPFAM" id="SSF75304">
    <property type="entry name" value="Amidase signature (AS) enzymes"/>
    <property type="match status" value="1"/>
</dbReference>
<dbReference type="EMBL" id="RSCD01000001">
    <property type="protein sequence ID" value="RSH94942.1"/>
    <property type="molecule type" value="Genomic_DNA"/>
</dbReference>
<dbReference type="Gene3D" id="3.90.1300.10">
    <property type="entry name" value="Amidase signature (AS) domain"/>
    <property type="match status" value="1"/>
</dbReference>
<evidence type="ECO:0000256" key="1">
    <source>
        <dbReference type="ARBA" id="ARBA00009199"/>
    </source>
</evidence>
<dbReference type="PIRSF" id="PIRSF001221">
    <property type="entry name" value="Amidase_fungi"/>
    <property type="match status" value="1"/>
</dbReference>
<dbReference type="Pfam" id="PF01425">
    <property type="entry name" value="Amidase"/>
    <property type="match status" value="1"/>
</dbReference>
<evidence type="ECO:0000313" key="5">
    <source>
        <dbReference type="Proteomes" id="UP000279259"/>
    </source>
</evidence>
<dbReference type="PANTHER" id="PTHR46072:SF11">
    <property type="entry name" value="AMIDASE-RELATED"/>
    <property type="match status" value="1"/>
</dbReference>
<reference evidence="4 5" key="1">
    <citation type="submission" date="2018-11" db="EMBL/GenBank/DDBJ databases">
        <title>Genome sequence of Saitozyma podzolica DSM 27192.</title>
        <authorList>
            <person name="Aliyu H."/>
            <person name="Gorte O."/>
            <person name="Ochsenreither K."/>
        </authorList>
    </citation>
    <scope>NUCLEOTIDE SEQUENCE [LARGE SCALE GENOMIC DNA]</scope>
    <source>
        <strain evidence="4 5">DSM 27192</strain>
    </source>
</reference>
<dbReference type="GO" id="GO:0016787">
    <property type="term" value="F:hydrolase activity"/>
    <property type="evidence" value="ECO:0007669"/>
    <property type="project" value="UniProtKB-KW"/>
</dbReference>
<evidence type="ECO:0000256" key="2">
    <source>
        <dbReference type="ARBA" id="ARBA00022801"/>
    </source>
</evidence>
<evidence type="ECO:0000259" key="3">
    <source>
        <dbReference type="Pfam" id="PF01425"/>
    </source>
</evidence>
<dbReference type="OrthoDB" id="6428749at2759"/>
<dbReference type="STRING" id="1890683.A0A427YV31"/>
<dbReference type="AlphaFoldDB" id="A0A427YV31"/>
<sequence length="530" mass="57498">MTIAPKPHWSEISASKIAARDALIPEAWRIPETSALHVLDVPRTCGVLSAAEIEITETPAEVLVQKMGKGELKSYGVTLAFCKRAAIAQQLTNCLTEIFFDAALSTAKSIDETFASTSQPIGPLHGLPISLKDNFYVEGVDTTVGFVGWSNDPASGKMESEMTKIMRETGAVLFCKTNVPTAMMMPETYNNTWGYTTNPHNRNLTSGGSSGGEGSLLALKGSPLGVGTDIGDLSAYHDAPLTVVGIPAALCGLFSLKPSFGRFATYGARSGLPGQEAVRSINGPMSTSLSAVELWAKAVVGSEPWTRDPNMLPIPWREVTLPEQLCFGLLMDDGIVKPTPPVTRALLEVKAALEAAGHKVIEWTTPEAPKSQEIIEAFFVGDGGAKINSFMSLSGEDVDYPLQLQKYKARHDTIKSTPPLVGDLWTTQSERVAYNKRELDRWMNSREVTGTGRPIDGLIAPTTPYSSTPKYTFKYYHYTSPYNISDQSVATFPVTTADPSVDVKPAYDPRDHSRRRYGRFVSTTFAASDI</sequence>
<accession>A0A427YV31</accession>
<gene>
    <name evidence="4" type="ORF">EHS25_000026</name>
</gene>
<proteinExistence type="inferred from homology"/>
<feature type="domain" description="Amidase" evidence="3">
    <location>
        <begin position="77"/>
        <end position="506"/>
    </location>
</feature>
<comment type="caution">
    <text evidence="4">The sequence shown here is derived from an EMBL/GenBank/DDBJ whole genome shotgun (WGS) entry which is preliminary data.</text>
</comment>
<organism evidence="4 5">
    <name type="scientific">Saitozyma podzolica</name>
    <dbReference type="NCBI Taxonomy" id="1890683"/>
    <lineage>
        <taxon>Eukaryota</taxon>
        <taxon>Fungi</taxon>
        <taxon>Dikarya</taxon>
        <taxon>Basidiomycota</taxon>
        <taxon>Agaricomycotina</taxon>
        <taxon>Tremellomycetes</taxon>
        <taxon>Tremellales</taxon>
        <taxon>Trimorphomycetaceae</taxon>
        <taxon>Saitozyma</taxon>
    </lineage>
</organism>
<keyword evidence="2" id="KW-0378">Hydrolase</keyword>
<dbReference type="InterPro" id="IPR036928">
    <property type="entry name" value="AS_sf"/>
</dbReference>
<dbReference type="InterPro" id="IPR023631">
    <property type="entry name" value="Amidase_dom"/>
</dbReference>
<keyword evidence="5" id="KW-1185">Reference proteome</keyword>
<dbReference type="Proteomes" id="UP000279259">
    <property type="component" value="Unassembled WGS sequence"/>
</dbReference>
<dbReference type="PANTHER" id="PTHR46072">
    <property type="entry name" value="AMIDASE-RELATED-RELATED"/>
    <property type="match status" value="1"/>
</dbReference>
<comment type="similarity">
    <text evidence="1">Belongs to the amidase family.</text>
</comment>